<evidence type="ECO:0000313" key="13">
    <source>
        <dbReference type="EMBL" id="MFC6397872.1"/>
    </source>
</evidence>
<reference evidence="14" key="1">
    <citation type="journal article" date="2019" name="Int. J. Syst. Evol. Microbiol.">
        <title>The Global Catalogue of Microorganisms (GCM) 10K type strain sequencing project: providing services to taxonomists for standard genome sequencing and annotation.</title>
        <authorList>
            <consortium name="The Broad Institute Genomics Platform"/>
            <consortium name="The Broad Institute Genome Sequencing Center for Infectious Disease"/>
            <person name="Wu L."/>
            <person name="Ma J."/>
        </authorList>
    </citation>
    <scope>NUCLEOTIDE SEQUENCE [LARGE SCALE GENOMIC DNA]</scope>
    <source>
        <strain evidence="14">CGMCC 1.15277</strain>
    </source>
</reference>
<evidence type="ECO:0000256" key="3">
    <source>
        <dbReference type="ARBA" id="ARBA00009184"/>
    </source>
</evidence>
<keyword evidence="5" id="KW-0028">Amino-acid biosynthesis</keyword>
<evidence type="ECO:0000256" key="11">
    <source>
        <dbReference type="ARBA" id="ARBA00048138"/>
    </source>
</evidence>
<comment type="cofactor">
    <cofactor evidence="1">
        <name>Mg(2+)</name>
        <dbReference type="ChEBI" id="CHEBI:18420"/>
    </cofactor>
</comment>
<dbReference type="SFLD" id="SFLDF00029">
    <property type="entry name" value="phosphoserine_phosphatase"/>
    <property type="match status" value="1"/>
</dbReference>
<dbReference type="CDD" id="cd07500">
    <property type="entry name" value="HAD_PSP"/>
    <property type="match status" value="1"/>
</dbReference>
<evidence type="ECO:0000313" key="14">
    <source>
        <dbReference type="Proteomes" id="UP001596266"/>
    </source>
</evidence>
<evidence type="ECO:0000256" key="12">
    <source>
        <dbReference type="ARBA" id="ARBA00048523"/>
    </source>
</evidence>
<dbReference type="GO" id="GO:0016787">
    <property type="term" value="F:hydrolase activity"/>
    <property type="evidence" value="ECO:0007669"/>
    <property type="project" value="UniProtKB-KW"/>
</dbReference>
<name>A0ABW1X6T9_9ACTN</name>
<keyword evidence="8" id="KW-0460">Magnesium</keyword>
<dbReference type="NCBIfam" id="TIGR01488">
    <property type="entry name" value="HAD-SF-IB"/>
    <property type="match status" value="1"/>
</dbReference>
<dbReference type="SFLD" id="SFLDG01136">
    <property type="entry name" value="C1.6:_Phosphoserine_Phosphatas"/>
    <property type="match status" value="1"/>
</dbReference>
<dbReference type="PANTHER" id="PTHR43344:SF2">
    <property type="entry name" value="PHOSPHOSERINE PHOSPHATASE"/>
    <property type="match status" value="1"/>
</dbReference>
<evidence type="ECO:0000256" key="2">
    <source>
        <dbReference type="ARBA" id="ARBA00005135"/>
    </source>
</evidence>
<organism evidence="13 14">
    <name type="scientific">Luteococcus sanguinis</name>
    <dbReference type="NCBI Taxonomy" id="174038"/>
    <lineage>
        <taxon>Bacteria</taxon>
        <taxon>Bacillati</taxon>
        <taxon>Actinomycetota</taxon>
        <taxon>Actinomycetes</taxon>
        <taxon>Propionibacteriales</taxon>
        <taxon>Propionibacteriaceae</taxon>
        <taxon>Luteococcus</taxon>
    </lineage>
</organism>
<gene>
    <name evidence="13" type="primary">serB</name>
    <name evidence="13" type="ORF">ACFP57_12895</name>
</gene>
<evidence type="ECO:0000256" key="4">
    <source>
        <dbReference type="ARBA" id="ARBA00012640"/>
    </source>
</evidence>
<dbReference type="EMBL" id="JBHSUA010000024">
    <property type="protein sequence ID" value="MFC6397872.1"/>
    <property type="molecule type" value="Genomic_DNA"/>
</dbReference>
<dbReference type="Proteomes" id="UP001596266">
    <property type="component" value="Unassembled WGS sequence"/>
</dbReference>
<dbReference type="RefSeq" id="WP_343886914.1">
    <property type="nucleotide sequence ID" value="NZ_BAAAKI010000025.1"/>
</dbReference>
<keyword evidence="7 13" id="KW-0378">Hydrolase</keyword>
<comment type="pathway">
    <text evidence="2">Amino-acid biosynthesis; L-serine biosynthesis; L-serine from 3-phospho-D-glycerate: step 3/3.</text>
</comment>
<dbReference type="SFLD" id="SFLDG01137">
    <property type="entry name" value="C1.6.1:_Phosphoserine_Phosphat"/>
    <property type="match status" value="1"/>
</dbReference>
<sequence>MSVRIALASPEPIPSEVIDLALGMLEAPVPEPATERPWGHGWSATGELPPELSDVHSARRALRPLAAHGVDATVVEGHLASNPPALLILDVDSTLTTSEAIDELAAEAGAGEQVAEITARAMRGELDFRESLTARVATLKGLDASVFERVRERTSFSPGAERLIRAVAASGARVALVSGGFAEIVVPLVAHLPVHEVSANTLEVIDGRLTGRVLGAVVDRAAKRTHLLRHAAELGIEADRAVAVGDGANDLDMIGAAGLGVAYCAKPLAADQADATISFPRLDAVTAYLRLG</sequence>
<comment type="catalytic activity">
    <reaction evidence="11">
        <text>O-phospho-L-serine + H2O = L-serine + phosphate</text>
        <dbReference type="Rhea" id="RHEA:21208"/>
        <dbReference type="ChEBI" id="CHEBI:15377"/>
        <dbReference type="ChEBI" id="CHEBI:33384"/>
        <dbReference type="ChEBI" id="CHEBI:43474"/>
        <dbReference type="ChEBI" id="CHEBI:57524"/>
        <dbReference type="EC" id="3.1.3.3"/>
    </reaction>
</comment>
<dbReference type="SFLD" id="SFLDS00003">
    <property type="entry name" value="Haloacid_Dehalogenase"/>
    <property type="match status" value="1"/>
</dbReference>
<evidence type="ECO:0000256" key="8">
    <source>
        <dbReference type="ARBA" id="ARBA00022842"/>
    </source>
</evidence>
<evidence type="ECO:0000256" key="9">
    <source>
        <dbReference type="ARBA" id="ARBA00023299"/>
    </source>
</evidence>
<keyword evidence="6" id="KW-0479">Metal-binding</keyword>
<evidence type="ECO:0000256" key="5">
    <source>
        <dbReference type="ARBA" id="ARBA00022605"/>
    </source>
</evidence>
<evidence type="ECO:0000256" key="1">
    <source>
        <dbReference type="ARBA" id="ARBA00001946"/>
    </source>
</evidence>
<dbReference type="NCBIfam" id="TIGR00338">
    <property type="entry name" value="serB"/>
    <property type="match status" value="1"/>
</dbReference>
<dbReference type="InterPro" id="IPR023214">
    <property type="entry name" value="HAD_sf"/>
</dbReference>
<dbReference type="InterPro" id="IPR004469">
    <property type="entry name" value="PSP"/>
</dbReference>
<evidence type="ECO:0000256" key="10">
    <source>
        <dbReference type="ARBA" id="ARBA00031693"/>
    </source>
</evidence>
<evidence type="ECO:0000256" key="6">
    <source>
        <dbReference type="ARBA" id="ARBA00022723"/>
    </source>
</evidence>
<dbReference type="PANTHER" id="PTHR43344">
    <property type="entry name" value="PHOSPHOSERINE PHOSPHATASE"/>
    <property type="match status" value="1"/>
</dbReference>
<dbReference type="SUPFAM" id="SSF56784">
    <property type="entry name" value="HAD-like"/>
    <property type="match status" value="1"/>
</dbReference>
<accession>A0ABW1X6T9</accession>
<comment type="caution">
    <text evidence="13">The sequence shown here is derived from an EMBL/GenBank/DDBJ whole genome shotgun (WGS) entry which is preliminary data.</text>
</comment>
<keyword evidence="9" id="KW-0718">Serine biosynthesis</keyword>
<keyword evidence="14" id="KW-1185">Reference proteome</keyword>
<dbReference type="Gene3D" id="3.40.50.1000">
    <property type="entry name" value="HAD superfamily/HAD-like"/>
    <property type="match status" value="1"/>
</dbReference>
<comment type="similarity">
    <text evidence="3">Belongs to the HAD-like hydrolase superfamily. SerB family.</text>
</comment>
<dbReference type="EC" id="3.1.3.3" evidence="4"/>
<proteinExistence type="inferred from homology"/>
<evidence type="ECO:0000256" key="7">
    <source>
        <dbReference type="ARBA" id="ARBA00022801"/>
    </source>
</evidence>
<dbReference type="InterPro" id="IPR036412">
    <property type="entry name" value="HAD-like_sf"/>
</dbReference>
<dbReference type="Pfam" id="PF12710">
    <property type="entry name" value="HAD"/>
    <property type="match status" value="1"/>
</dbReference>
<protein>
    <recommendedName>
        <fullName evidence="4">phosphoserine phosphatase</fullName>
        <ecNumber evidence="4">3.1.3.3</ecNumber>
    </recommendedName>
    <alternativeName>
        <fullName evidence="10">O-phosphoserine phosphohydrolase</fullName>
    </alternativeName>
</protein>
<dbReference type="InterPro" id="IPR050582">
    <property type="entry name" value="HAD-like_SerB"/>
</dbReference>
<comment type="catalytic activity">
    <reaction evidence="12">
        <text>O-phospho-D-serine + H2O = D-serine + phosphate</text>
        <dbReference type="Rhea" id="RHEA:24873"/>
        <dbReference type="ChEBI" id="CHEBI:15377"/>
        <dbReference type="ChEBI" id="CHEBI:35247"/>
        <dbReference type="ChEBI" id="CHEBI:43474"/>
        <dbReference type="ChEBI" id="CHEBI:58680"/>
        <dbReference type="EC" id="3.1.3.3"/>
    </reaction>
</comment>